<proteinExistence type="predicted"/>
<evidence type="ECO:0000256" key="1">
    <source>
        <dbReference type="SAM" id="MobiDB-lite"/>
    </source>
</evidence>
<name>A0A9D2NCG2_9FIRM</name>
<dbReference type="Proteomes" id="UP000823891">
    <property type="component" value="Unassembled WGS sequence"/>
</dbReference>
<dbReference type="EMBL" id="DWWS01000018">
    <property type="protein sequence ID" value="HJC22897.1"/>
    <property type="molecule type" value="Genomic_DNA"/>
</dbReference>
<reference evidence="2" key="2">
    <citation type="submission" date="2021-04" db="EMBL/GenBank/DDBJ databases">
        <authorList>
            <person name="Gilroy R."/>
        </authorList>
    </citation>
    <scope>NUCLEOTIDE SEQUENCE</scope>
    <source>
        <strain evidence="2">USAMLcec2-132</strain>
    </source>
</reference>
<evidence type="ECO:0000313" key="2">
    <source>
        <dbReference type="EMBL" id="HJC22897.1"/>
    </source>
</evidence>
<evidence type="ECO:0000313" key="3">
    <source>
        <dbReference type="Proteomes" id="UP000823891"/>
    </source>
</evidence>
<feature type="region of interest" description="Disordered" evidence="1">
    <location>
        <begin position="101"/>
        <end position="137"/>
    </location>
</feature>
<protein>
    <submittedName>
        <fullName evidence="2">Uncharacterized protein</fullName>
    </submittedName>
</protein>
<organism evidence="2 3">
    <name type="scientific">Candidatus Eisenbergiella merdavium</name>
    <dbReference type="NCBI Taxonomy" id="2838551"/>
    <lineage>
        <taxon>Bacteria</taxon>
        <taxon>Bacillati</taxon>
        <taxon>Bacillota</taxon>
        <taxon>Clostridia</taxon>
        <taxon>Lachnospirales</taxon>
        <taxon>Lachnospiraceae</taxon>
        <taxon>Eisenbergiella</taxon>
    </lineage>
</organism>
<gene>
    <name evidence="2" type="ORF">H9761_04235</name>
</gene>
<dbReference type="AlphaFoldDB" id="A0A9D2NCG2"/>
<accession>A0A9D2NCG2</accession>
<sequence length="191" mass="21853">MGNAPRGEEAWRGRTGRSGMALPFYMTYPLPMFWEEEDAASRDLDYLIQLYPEQAKKYQEKISRILDGMDYQGSMIYDEYPDRLALFRLAESIQERIRREEEQEAAAAEAGRMPGQVNPDAGRTPGQENADAGRMPGAENLRQNRNAAPTGADASSAGLKDRRTLIQILLYYEIFRRRRRNGRSWQGWTPG</sequence>
<reference evidence="2" key="1">
    <citation type="journal article" date="2021" name="PeerJ">
        <title>Extensive microbial diversity within the chicken gut microbiome revealed by metagenomics and culture.</title>
        <authorList>
            <person name="Gilroy R."/>
            <person name="Ravi A."/>
            <person name="Getino M."/>
            <person name="Pursley I."/>
            <person name="Horton D.L."/>
            <person name="Alikhan N.F."/>
            <person name="Baker D."/>
            <person name="Gharbi K."/>
            <person name="Hall N."/>
            <person name="Watson M."/>
            <person name="Adriaenssens E.M."/>
            <person name="Foster-Nyarko E."/>
            <person name="Jarju S."/>
            <person name="Secka A."/>
            <person name="Antonio M."/>
            <person name="Oren A."/>
            <person name="Chaudhuri R.R."/>
            <person name="La Ragione R."/>
            <person name="Hildebrand F."/>
            <person name="Pallen M.J."/>
        </authorList>
    </citation>
    <scope>NUCLEOTIDE SEQUENCE</scope>
    <source>
        <strain evidence="2">USAMLcec2-132</strain>
    </source>
</reference>
<comment type="caution">
    <text evidence="2">The sequence shown here is derived from an EMBL/GenBank/DDBJ whole genome shotgun (WGS) entry which is preliminary data.</text>
</comment>